<feature type="region of interest" description="Disordered" evidence="5">
    <location>
        <begin position="471"/>
        <end position="490"/>
    </location>
</feature>
<evidence type="ECO:0000313" key="10">
    <source>
        <dbReference type="EMBL" id="KAG0651142.1"/>
    </source>
</evidence>
<sequence>MNDQRQPVAQYGDNSDITSQPSPGFESMHNSASSDTANTKRTVPINPKNETQQEQTAAASPARPSVIARVWRKLGFSPMVVMFMVKGALPPTIAISIYQRYSVAVNYLNLGYVMIVISILTVPVLPRGKYLMNLFITLIMTCFGAAMVLFGQWLGIKARIATTPANATLEEASGYNSSASTINAIFMIINVFGINTLRAARPALSIPAVEYTIFIMIGYTYGAQESTEERSIRFVKELLYSFLTGQAIATAVSMLIIPISSRKVFFAEAVGFLQSSRGLLKAQLAFVEALEHSELCDTAVPPISSNPEDESKIQDERDENKASKRIGYAKKVATLKAASAGVLGLSGKLRDDVVFARREVAYGHLGTSDIHELYRLLRNILLPISSLSTVADISERLKNRYRADRRRFEEMQCPEARSADFTAKERSNEETEWKELIRELHASFEPVVQVLDEGILHVLILLGLVPQAKKPASNAKAKPDGGAALDDDVEKGGLKPIPGDSIFGNFLDAEIQDFRKQRTDRLQDWTKGRGLESVFHATASTKHVQFPSQPLREGYRSLKLLREIRASQRLHLILYMEYLLYSVAKATLELVRFAELKVDDGTMRKNRLILPKAKIIFKWIKGLIDGDDSGGPDIDKMDHMTNNIEDIHLGDSLRTPKDPEHLPPKNALQGFENHLRIIPKMLGSDSAKFGLRVTIAVMSIGIMNYLHQTHVFFIQQRIVWSLVMIAIGMNPSSGSAVFQLIGNLICSVFGMVSAFVNWYIVDQKTPGVIVFFCLFMMFYFYFAARYPRFLVSIVAGAITHVLVIGYELEVRVIGLKQATATGQPYYPIYELSPYRLFAVAGGVTVAYMPITEGSVLRRNLGSSLFLLANYFSATTSTVEQRVKDKEGDMSISTSPGRMLQKRSHKVLQKQLALLNSMRQNLAFMAWEPNFGGDFPKETYQHIIDEVQSIVNYLTVITYASEAFSAARLNDSSTKWLSQFGVSRLEASRKSHQLVTLLSLLSASLKNKQPLPPYLSAPEYYSSLDEGVGADSSILGLENVNEPGFRAFAVIEVAHVCMVDSVGSIVKHVRELVGEVDFSYQVVGSSARASSTELGGRSRKERAD</sequence>
<feature type="transmembrane region" description="Helical" evidence="6">
    <location>
        <begin position="104"/>
        <end position="125"/>
    </location>
</feature>
<keyword evidence="4 6" id="KW-0472">Membrane</keyword>
<dbReference type="Pfam" id="PF10337">
    <property type="entry name" value="ArAE_2_N"/>
    <property type="match status" value="1"/>
</dbReference>
<feature type="transmembrane region" description="Helical" evidence="6">
    <location>
        <begin position="766"/>
        <end position="782"/>
    </location>
</feature>
<feature type="compositionally biased region" description="Polar residues" evidence="5">
    <location>
        <begin position="48"/>
        <end position="58"/>
    </location>
</feature>
<evidence type="ECO:0000256" key="6">
    <source>
        <dbReference type="SAM" id="Phobius"/>
    </source>
</evidence>
<proteinExistence type="predicted"/>
<dbReference type="InterPro" id="IPR049453">
    <property type="entry name" value="Memb_transporter_dom"/>
</dbReference>
<dbReference type="OrthoDB" id="2274698at2759"/>
<dbReference type="AlphaFoldDB" id="A0A9P6VPA0"/>
<evidence type="ECO:0008006" key="12">
    <source>
        <dbReference type="Google" id="ProtNLM"/>
    </source>
</evidence>
<gene>
    <name evidence="10" type="ORF">D0Z07_2473</name>
</gene>
<organism evidence="10 11">
    <name type="scientific">Hyphodiscus hymeniophilus</name>
    <dbReference type="NCBI Taxonomy" id="353542"/>
    <lineage>
        <taxon>Eukaryota</taxon>
        <taxon>Fungi</taxon>
        <taxon>Dikarya</taxon>
        <taxon>Ascomycota</taxon>
        <taxon>Pezizomycotina</taxon>
        <taxon>Leotiomycetes</taxon>
        <taxon>Helotiales</taxon>
        <taxon>Hyphodiscaceae</taxon>
        <taxon>Hyphodiscus</taxon>
    </lineage>
</organism>
<keyword evidence="3 6" id="KW-1133">Transmembrane helix</keyword>
<feature type="transmembrane region" description="Helical" evidence="6">
    <location>
        <begin position="132"/>
        <end position="154"/>
    </location>
</feature>
<dbReference type="EMBL" id="VNKQ01000005">
    <property type="protein sequence ID" value="KAG0651142.1"/>
    <property type="molecule type" value="Genomic_DNA"/>
</dbReference>
<feature type="domain" description="Integral membrane bound transporter" evidence="9">
    <location>
        <begin position="711"/>
        <end position="846"/>
    </location>
</feature>
<name>A0A9P6VPA0_9HELO</name>
<dbReference type="PANTHER" id="PTHR37994:SF4">
    <property type="entry name" value="ER TRANSPORTER 6TM N-TERMINAL DOMAIN-CONTAINING PROTEIN-RELATED"/>
    <property type="match status" value="1"/>
</dbReference>
<protein>
    <recommendedName>
        <fullName evidence="12">ER transporter 6TM N-terminal domain-containing protein</fullName>
    </recommendedName>
</protein>
<evidence type="ECO:0000256" key="5">
    <source>
        <dbReference type="SAM" id="MobiDB-lite"/>
    </source>
</evidence>
<dbReference type="GO" id="GO:0016020">
    <property type="term" value="C:membrane"/>
    <property type="evidence" value="ECO:0007669"/>
    <property type="project" value="UniProtKB-SubCell"/>
</dbReference>
<evidence type="ECO:0000256" key="3">
    <source>
        <dbReference type="ARBA" id="ARBA00022989"/>
    </source>
</evidence>
<comment type="subcellular location">
    <subcellularLocation>
        <location evidence="1">Membrane</location>
        <topology evidence="1">Multi-pass membrane protein</topology>
    </subcellularLocation>
</comment>
<feature type="domain" description="DUF2421" evidence="7">
    <location>
        <begin position="850"/>
        <end position="1074"/>
    </location>
</feature>
<keyword evidence="2 6" id="KW-0812">Transmembrane</keyword>
<dbReference type="Pfam" id="PF13515">
    <property type="entry name" value="FUSC_2"/>
    <property type="match status" value="1"/>
</dbReference>
<feature type="compositionally biased region" description="Polar residues" evidence="5">
    <location>
        <begin position="1"/>
        <end position="41"/>
    </location>
</feature>
<evidence type="ECO:0000259" key="7">
    <source>
        <dbReference type="Pfam" id="PF10334"/>
    </source>
</evidence>
<evidence type="ECO:0000256" key="1">
    <source>
        <dbReference type="ARBA" id="ARBA00004141"/>
    </source>
</evidence>
<evidence type="ECO:0000313" key="11">
    <source>
        <dbReference type="Proteomes" id="UP000785200"/>
    </source>
</evidence>
<dbReference type="InterPro" id="IPR018823">
    <property type="entry name" value="ArAE_2_N"/>
</dbReference>
<feature type="transmembrane region" description="Helical" evidence="6">
    <location>
        <begin position="238"/>
        <end position="257"/>
    </location>
</feature>
<keyword evidence="11" id="KW-1185">Reference proteome</keyword>
<dbReference type="PANTHER" id="PTHR37994">
    <property type="entry name" value="ARAE_2_N DOMAIN-CONTAINING PROTEIN-RELATED"/>
    <property type="match status" value="1"/>
</dbReference>
<evidence type="ECO:0000256" key="4">
    <source>
        <dbReference type="ARBA" id="ARBA00023136"/>
    </source>
</evidence>
<feature type="transmembrane region" description="Helical" evidence="6">
    <location>
        <begin position="689"/>
        <end position="706"/>
    </location>
</feature>
<feature type="compositionally biased region" description="Basic and acidic residues" evidence="5">
    <location>
        <begin position="309"/>
        <end position="320"/>
    </location>
</feature>
<comment type="caution">
    <text evidence="10">The sequence shown here is derived from an EMBL/GenBank/DDBJ whole genome shotgun (WGS) entry which is preliminary data.</text>
</comment>
<feature type="region of interest" description="Disordered" evidence="5">
    <location>
        <begin position="300"/>
        <end position="320"/>
    </location>
</feature>
<feature type="domain" description="Putative ER transporter 6TM N-terminal" evidence="8">
    <location>
        <begin position="172"/>
        <end position="462"/>
    </location>
</feature>
<evidence type="ECO:0000259" key="9">
    <source>
        <dbReference type="Pfam" id="PF13515"/>
    </source>
</evidence>
<feature type="transmembrane region" description="Helical" evidence="6">
    <location>
        <begin position="789"/>
        <end position="806"/>
    </location>
</feature>
<feature type="region of interest" description="Disordered" evidence="5">
    <location>
        <begin position="1"/>
        <end position="61"/>
    </location>
</feature>
<evidence type="ECO:0000256" key="2">
    <source>
        <dbReference type="ARBA" id="ARBA00022692"/>
    </source>
</evidence>
<dbReference type="InterPro" id="IPR018820">
    <property type="entry name" value="BRE4-related_DUF2421"/>
</dbReference>
<reference evidence="10" key="1">
    <citation type="submission" date="2019-07" db="EMBL/GenBank/DDBJ databases">
        <title>Hyphodiscus hymeniophilus genome sequencing and assembly.</title>
        <authorList>
            <person name="Kramer G."/>
            <person name="Nodwell J."/>
        </authorList>
    </citation>
    <scope>NUCLEOTIDE SEQUENCE</scope>
    <source>
        <strain evidence="10">ATCC 34498</strain>
    </source>
</reference>
<accession>A0A9P6VPA0</accession>
<dbReference type="Pfam" id="PF10334">
    <property type="entry name" value="BRE4"/>
    <property type="match status" value="1"/>
</dbReference>
<evidence type="ECO:0000259" key="8">
    <source>
        <dbReference type="Pfam" id="PF10337"/>
    </source>
</evidence>
<dbReference type="Proteomes" id="UP000785200">
    <property type="component" value="Unassembled WGS sequence"/>
</dbReference>